<evidence type="ECO:0000313" key="2">
    <source>
        <dbReference type="EMBL" id="WOO78219.1"/>
    </source>
</evidence>
<feature type="region of interest" description="Disordered" evidence="1">
    <location>
        <begin position="1"/>
        <end position="60"/>
    </location>
</feature>
<evidence type="ECO:0000313" key="3">
    <source>
        <dbReference type="Proteomes" id="UP000827549"/>
    </source>
</evidence>
<reference evidence="2" key="1">
    <citation type="submission" date="2023-10" db="EMBL/GenBank/DDBJ databases">
        <authorList>
            <person name="Noh H."/>
        </authorList>
    </citation>
    <scope>NUCLEOTIDE SEQUENCE</scope>
    <source>
        <strain evidence="2">DUCC4014</strain>
    </source>
</reference>
<dbReference type="GeneID" id="87805024"/>
<dbReference type="EMBL" id="CP086714">
    <property type="protein sequence ID" value="WOO78219.1"/>
    <property type="molecule type" value="Genomic_DNA"/>
</dbReference>
<name>A0AAF0Y526_9TREE</name>
<dbReference type="Proteomes" id="UP000827549">
    <property type="component" value="Chromosome 1"/>
</dbReference>
<dbReference type="RefSeq" id="XP_062624251.1">
    <property type="nucleotide sequence ID" value="XM_062768267.1"/>
</dbReference>
<organism evidence="2 3">
    <name type="scientific">Vanrija pseudolonga</name>
    <dbReference type="NCBI Taxonomy" id="143232"/>
    <lineage>
        <taxon>Eukaryota</taxon>
        <taxon>Fungi</taxon>
        <taxon>Dikarya</taxon>
        <taxon>Basidiomycota</taxon>
        <taxon>Agaricomycotina</taxon>
        <taxon>Tremellomycetes</taxon>
        <taxon>Trichosporonales</taxon>
        <taxon>Trichosporonaceae</taxon>
        <taxon>Vanrija</taxon>
    </lineage>
</organism>
<keyword evidence="3" id="KW-1185">Reference proteome</keyword>
<sequence length="60" mass="6414">MKRPLRDNKPVGVPTFPPAGTAEDLRLGALLRSRPPAASGGGAVSKEPYHTQQTNDVYNL</sequence>
<evidence type="ECO:0000256" key="1">
    <source>
        <dbReference type="SAM" id="MobiDB-lite"/>
    </source>
</evidence>
<gene>
    <name evidence="2" type="ORF">LOC62_01G001770</name>
</gene>
<proteinExistence type="predicted"/>
<dbReference type="AlphaFoldDB" id="A0AAF0Y526"/>
<protein>
    <submittedName>
        <fullName evidence="2">Uncharacterized protein</fullName>
    </submittedName>
</protein>
<accession>A0AAF0Y526</accession>
<feature type="compositionally biased region" description="Polar residues" evidence="1">
    <location>
        <begin position="50"/>
        <end position="60"/>
    </location>
</feature>